<reference evidence="1 2" key="1">
    <citation type="submission" date="2021-01" db="EMBL/GenBank/DDBJ databases">
        <title>Genomic Encyclopedia of Type Strains, Phase IV (KMG-IV): sequencing the most valuable type-strain genomes for metagenomic binning, comparative biology and taxonomic classification.</title>
        <authorList>
            <person name="Goeker M."/>
        </authorList>
    </citation>
    <scope>NUCLEOTIDE SEQUENCE [LARGE SCALE GENOMIC DNA]</scope>
    <source>
        <strain evidence="1 2">DSM 28236</strain>
    </source>
</reference>
<evidence type="ECO:0000313" key="1">
    <source>
        <dbReference type="EMBL" id="MBM7645891.1"/>
    </source>
</evidence>
<name>A0ABS2Q188_9BACL</name>
<protein>
    <submittedName>
        <fullName evidence="1">L-ribulose-5-phosphate 3-epimerase UlaE</fullName>
    </submittedName>
</protein>
<gene>
    <name evidence="1" type="ORF">JOD45_002116</name>
</gene>
<sequence>MPMGKDYLKKHWRLALLLLFSQKLMIHKMNEIIRELKKGISQIRALHLKQDFSTDRDII</sequence>
<evidence type="ECO:0000313" key="2">
    <source>
        <dbReference type="Proteomes" id="UP000808914"/>
    </source>
</evidence>
<comment type="caution">
    <text evidence="1">The sequence shown here is derived from an EMBL/GenBank/DDBJ whole genome shotgun (WGS) entry which is preliminary data.</text>
</comment>
<dbReference type="Proteomes" id="UP000808914">
    <property type="component" value="Unassembled WGS sequence"/>
</dbReference>
<organism evidence="1 2">
    <name type="scientific">Scopulibacillus daqui</name>
    <dbReference type="NCBI Taxonomy" id="1469162"/>
    <lineage>
        <taxon>Bacteria</taxon>
        <taxon>Bacillati</taxon>
        <taxon>Bacillota</taxon>
        <taxon>Bacilli</taxon>
        <taxon>Bacillales</taxon>
        <taxon>Sporolactobacillaceae</taxon>
        <taxon>Scopulibacillus</taxon>
    </lineage>
</organism>
<dbReference type="EMBL" id="JAFBER010000013">
    <property type="protein sequence ID" value="MBM7645891.1"/>
    <property type="molecule type" value="Genomic_DNA"/>
</dbReference>
<accession>A0ABS2Q188</accession>
<keyword evidence="2" id="KW-1185">Reference proteome</keyword>
<proteinExistence type="predicted"/>